<name>A0A392RHI2_9FABA</name>
<keyword evidence="2" id="KW-1185">Reference proteome</keyword>
<organism evidence="1 2">
    <name type="scientific">Trifolium medium</name>
    <dbReference type="NCBI Taxonomy" id="97028"/>
    <lineage>
        <taxon>Eukaryota</taxon>
        <taxon>Viridiplantae</taxon>
        <taxon>Streptophyta</taxon>
        <taxon>Embryophyta</taxon>
        <taxon>Tracheophyta</taxon>
        <taxon>Spermatophyta</taxon>
        <taxon>Magnoliopsida</taxon>
        <taxon>eudicotyledons</taxon>
        <taxon>Gunneridae</taxon>
        <taxon>Pentapetalae</taxon>
        <taxon>rosids</taxon>
        <taxon>fabids</taxon>
        <taxon>Fabales</taxon>
        <taxon>Fabaceae</taxon>
        <taxon>Papilionoideae</taxon>
        <taxon>50 kb inversion clade</taxon>
        <taxon>NPAAA clade</taxon>
        <taxon>Hologalegina</taxon>
        <taxon>IRL clade</taxon>
        <taxon>Trifolieae</taxon>
        <taxon>Trifolium</taxon>
    </lineage>
</organism>
<protein>
    <submittedName>
        <fullName evidence="1">Uncharacterized protein</fullName>
    </submittedName>
</protein>
<sequence>GGKEKDRYHVGGLNWDAGQMMEPQMNDPLVHHNNHNHHCVTVAPANSGEAFAPNQNRNCFLEPYVEDNFHKEQVHMIDYEKDMARAADSHMMAGGHNVNLSDPIGLDHQNFEADGRPAGQNHRWMT</sequence>
<dbReference type="Proteomes" id="UP000265520">
    <property type="component" value="Unassembled WGS sequence"/>
</dbReference>
<evidence type="ECO:0000313" key="2">
    <source>
        <dbReference type="Proteomes" id="UP000265520"/>
    </source>
</evidence>
<feature type="non-terminal residue" evidence="1">
    <location>
        <position position="1"/>
    </location>
</feature>
<evidence type="ECO:0000313" key="1">
    <source>
        <dbReference type="EMBL" id="MCI35709.1"/>
    </source>
</evidence>
<dbReference type="AlphaFoldDB" id="A0A392RHI2"/>
<reference evidence="1 2" key="1">
    <citation type="journal article" date="2018" name="Front. Plant Sci.">
        <title>Red Clover (Trifolium pratense) and Zigzag Clover (T. medium) - A Picture of Genomic Similarities and Differences.</title>
        <authorList>
            <person name="Dluhosova J."/>
            <person name="Istvanek J."/>
            <person name="Nedelnik J."/>
            <person name="Repkova J."/>
        </authorList>
    </citation>
    <scope>NUCLEOTIDE SEQUENCE [LARGE SCALE GENOMIC DNA]</scope>
    <source>
        <strain evidence="2">cv. 10/8</strain>
        <tissue evidence="1">Leaf</tissue>
    </source>
</reference>
<proteinExistence type="predicted"/>
<accession>A0A392RHI2</accession>
<dbReference type="EMBL" id="LXQA010226150">
    <property type="protein sequence ID" value="MCI35709.1"/>
    <property type="molecule type" value="Genomic_DNA"/>
</dbReference>
<comment type="caution">
    <text evidence="1">The sequence shown here is derived from an EMBL/GenBank/DDBJ whole genome shotgun (WGS) entry which is preliminary data.</text>
</comment>